<dbReference type="SUPFAM" id="SSF55874">
    <property type="entry name" value="ATPase domain of HSP90 chaperone/DNA topoisomerase II/histidine kinase"/>
    <property type="match status" value="1"/>
</dbReference>
<dbReference type="InterPro" id="IPR004358">
    <property type="entry name" value="Sig_transdc_His_kin-like_C"/>
</dbReference>
<evidence type="ECO:0000256" key="2">
    <source>
        <dbReference type="ARBA" id="ARBA00012438"/>
    </source>
</evidence>
<evidence type="ECO:0000256" key="1">
    <source>
        <dbReference type="ARBA" id="ARBA00000085"/>
    </source>
</evidence>
<protein>
    <recommendedName>
        <fullName evidence="2">histidine kinase</fullName>
        <ecNumber evidence="2">2.7.13.3</ecNumber>
    </recommendedName>
</protein>
<reference evidence="4 5" key="1">
    <citation type="submission" date="2018-12" db="EMBL/GenBank/DDBJ databases">
        <authorList>
            <consortium name="Pathogen Informatics"/>
        </authorList>
    </citation>
    <scope>NUCLEOTIDE SEQUENCE [LARGE SCALE GENOMIC DNA]</scope>
    <source>
        <strain evidence="4 5">NCTC10047</strain>
    </source>
</reference>
<dbReference type="PRINTS" id="PR00344">
    <property type="entry name" value="BCTRLSENSOR"/>
</dbReference>
<dbReference type="Pfam" id="PF02518">
    <property type="entry name" value="HATPase_c"/>
    <property type="match status" value="1"/>
</dbReference>
<dbReference type="GO" id="GO:0004673">
    <property type="term" value="F:protein histidine kinase activity"/>
    <property type="evidence" value="ECO:0007669"/>
    <property type="project" value="UniProtKB-EC"/>
</dbReference>
<dbReference type="InterPro" id="IPR003594">
    <property type="entry name" value="HATPase_dom"/>
</dbReference>
<dbReference type="InterPro" id="IPR036890">
    <property type="entry name" value="HATPase_C_sf"/>
</dbReference>
<name>A0A447R548_SALER</name>
<evidence type="ECO:0000313" key="4">
    <source>
        <dbReference type="EMBL" id="VEA77388.1"/>
    </source>
</evidence>
<dbReference type="AlphaFoldDB" id="A0A447R548"/>
<evidence type="ECO:0000313" key="5">
    <source>
        <dbReference type="Proteomes" id="UP000275676"/>
    </source>
</evidence>
<evidence type="ECO:0000259" key="3">
    <source>
        <dbReference type="Pfam" id="PF02518"/>
    </source>
</evidence>
<comment type="catalytic activity">
    <reaction evidence="1">
        <text>ATP + protein L-histidine = ADP + protein N-phospho-L-histidine.</text>
        <dbReference type="EC" id="2.7.13.3"/>
    </reaction>
</comment>
<dbReference type="EC" id="2.7.13.3" evidence="2"/>
<dbReference type="Gene3D" id="3.30.565.10">
    <property type="entry name" value="Histidine kinase-like ATPase, C-terminal domain"/>
    <property type="match status" value="1"/>
</dbReference>
<accession>A0A447R548</accession>
<gene>
    <name evidence="4" type="primary">ssrA_2</name>
    <name evidence="4" type="ORF">NCTC10047_03301</name>
</gene>
<dbReference type="EMBL" id="LR134156">
    <property type="protein sequence ID" value="VEA77388.1"/>
    <property type="molecule type" value="Genomic_DNA"/>
</dbReference>
<organism evidence="4 5">
    <name type="scientific">Salmonella enterica subsp. arizonae</name>
    <dbReference type="NCBI Taxonomy" id="59203"/>
    <lineage>
        <taxon>Bacteria</taxon>
        <taxon>Pseudomonadati</taxon>
        <taxon>Pseudomonadota</taxon>
        <taxon>Gammaproteobacteria</taxon>
        <taxon>Enterobacterales</taxon>
        <taxon>Enterobacteriaceae</taxon>
        <taxon>Salmonella</taxon>
    </lineage>
</organism>
<keyword evidence="4" id="KW-0808">Transferase</keyword>
<feature type="domain" description="Histidine kinase/HSP90-like ATPase" evidence="3">
    <location>
        <begin position="3"/>
        <end position="39"/>
    </location>
</feature>
<keyword evidence="4" id="KW-0418">Kinase</keyword>
<proteinExistence type="predicted"/>
<sequence>MQQQSQIFTAFYQADTNSQGTGIGLTIASSLAKLMGGKLN</sequence>
<dbReference type="Proteomes" id="UP000275676">
    <property type="component" value="Chromosome"/>
</dbReference>